<evidence type="ECO:0000256" key="1">
    <source>
        <dbReference type="SAM" id="MobiDB-lite"/>
    </source>
</evidence>
<protein>
    <recommendedName>
        <fullName evidence="4">DNA-directed RNA polymerase III subunit</fullName>
    </recommendedName>
</protein>
<dbReference type="GeneID" id="22914738"/>
<name>A0A023B1M9_GRENI</name>
<feature type="compositionally biased region" description="Acidic residues" evidence="1">
    <location>
        <begin position="149"/>
        <end position="164"/>
    </location>
</feature>
<dbReference type="eggNOG" id="ENOG502T6DU">
    <property type="taxonomic scope" value="Eukaryota"/>
</dbReference>
<gene>
    <name evidence="2" type="ORF">GNI_134200</name>
</gene>
<feature type="compositionally biased region" description="Acidic residues" evidence="1">
    <location>
        <begin position="175"/>
        <end position="191"/>
    </location>
</feature>
<evidence type="ECO:0000313" key="2">
    <source>
        <dbReference type="EMBL" id="EZG46246.1"/>
    </source>
</evidence>
<comment type="caution">
    <text evidence="2">The sequence shown here is derived from an EMBL/GenBank/DDBJ whole genome shotgun (WGS) entry which is preliminary data.</text>
</comment>
<dbReference type="VEuPathDB" id="CryptoDB:GNI_134200"/>
<dbReference type="Proteomes" id="UP000019763">
    <property type="component" value="Unassembled WGS sequence"/>
</dbReference>
<accession>A0A023B1M9</accession>
<reference evidence="2" key="1">
    <citation type="submission" date="2013-12" db="EMBL/GenBank/DDBJ databases">
        <authorList>
            <person name="Omoto C.K."/>
            <person name="Sibley D."/>
            <person name="Venepally P."/>
            <person name="Hadjithomas M."/>
            <person name="Karamycheva S."/>
            <person name="Brunk B."/>
            <person name="Roos D."/>
            <person name="Caler E."/>
            <person name="Lorenzi H."/>
        </authorList>
    </citation>
    <scope>NUCLEOTIDE SEQUENCE</scope>
</reference>
<evidence type="ECO:0008006" key="4">
    <source>
        <dbReference type="Google" id="ProtNLM"/>
    </source>
</evidence>
<organism evidence="2 3">
    <name type="scientific">Gregarina niphandrodes</name>
    <name type="common">Septate eugregarine</name>
    <dbReference type="NCBI Taxonomy" id="110365"/>
    <lineage>
        <taxon>Eukaryota</taxon>
        <taxon>Sar</taxon>
        <taxon>Alveolata</taxon>
        <taxon>Apicomplexa</taxon>
        <taxon>Conoidasida</taxon>
        <taxon>Gregarinasina</taxon>
        <taxon>Eugregarinorida</taxon>
        <taxon>Gregarinidae</taxon>
        <taxon>Gregarina</taxon>
    </lineage>
</organism>
<feature type="region of interest" description="Disordered" evidence="1">
    <location>
        <begin position="136"/>
        <end position="191"/>
    </location>
</feature>
<keyword evidence="3" id="KW-1185">Reference proteome</keyword>
<dbReference type="AlphaFoldDB" id="A0A023B1M9"/>
<dbReference type="RefSeq" id="XP_011132316.1">
    <property type="nucleotide sequence ID" value="XM_011134014.1"/>
</dbReference>
<evidence type="ECO:0000313" key="3">
    <source>
        <dbReference type="Proteomes" id="UP000019763"/>
    </source>
</evidence>
<sequence length="191" mass="21543">MRGRGRGRGRGGFTAISFKKVPFKPIDTYPYNPNCELTPALTEVEKELIVFNRLLKRYANESEDYTREHVEQKLVNSYENQFEVGFKDPDAQRRLIVEGVGPEYFPAELLGAALNPSLQKLGASKKSINWALLESKGGAEEETARGDGVFDEEENAEEEEDFGGDDYGADHYGEEDREDEFQDDGGNDFDE</sequence>
<proteinExistence type="predicted"/>
<dbReference type="EMBL" id="AFNH02000996">
    <property type="protein sequence ID" value="EZG46246.1"/>
    <property type="molecule type" value="Genomic_DNA"/>
</dbReference>